<sequence>MGQSCLSLAENFLQYFDVMFALTPEQKQDGVPFF</sequence>
<gene>
    <name evidence="1" type="ORF">ETSY2_39070</name>
</gene>
<evidence type="ECO:0000313" key="2">
    <source>
        <dbReference type="Proteomes" id="UP000019140"/>
    </source>
</evidence>
<reference evidence="1 2" key="1">
    <citation type="journal article" date="2014" name="Nature">
        <title>An environmental bacterial taxon with a large and distinct metabolic repertoire.</title>
        <authorList>
            <person name="Wilson M.C."/>
            <person name="Mori T."/>
            <person name="Ruckert C."/>
            <person name="Uria A.R."/>
            <person name="Helf M.J."/>
            <person name="Takada K."/>
            <person name="Gernert C."/>
            <person name="Steffens U.A."/>
            <person name="Heycke N."/>
            <person name="Schmitt S."/>
            <person name="Rinke C."/>
            <person name="Helfrich E.J."/>
            <person name="Brachmann A.O."/>
            <person name="Gurgui C."/>
            <person name="Wakimoto T."/>
            <person name="Kracht M."/>
            <person name="Crusemann M."/>
            <person name="Hentschel U."/>
            <person name="Abe I."/>
            <person name="Matsunaga S."/>
            <person name="Kalinowski J."/>
            <person name="Takeyama H."/>
            <person name="Piel J."/>
        </authorList>
    </citation>
    <scope>NUCLEOTIDE SEQUENCE [LARGE SCALE GENOMIC DNA]</scope>
    <source>
        <strain evidence="2">TSY2</strain>
    </source>
</reference>
<proteinExistence type="predicted"/>
<keyword evidence="2" id="KW-1185">Reference proteome</keyword>
<dbReference type="Proteomes" id="UP000019140">
    <property type="component" value="Unassembled WGS sequence"/>
</dbReference>
<comment type="caution">
    <text evidence="1">The sequence shown here is derived from an EMBL/GenBank/DDBJ whole genome shotgun (WGS) entry which is preliminary data.</text>
</comment>
<dbReference type="AlphaFoldDB" id="W4LR45"/>
<organism evidence="1 2">
    <name type="scientific">Candidatus Entotheonella gemina</name>
    <dbReference type="NCBI Taxonomy" id="1429439"/>
    <lineage>
        <taxon>Bacteria</taxon>
        <taxon>Pseudomonadati</taxon>
        <taxon>Nitrospinota/Tectimicrobiota group</taxon>
        <taxon>Candidatus Tectimicrobiota</taxon>
        <taxon>Candidatus Entotheonellia</taxon>
        <taxon>Candidatus Entotheonellales</taxon>
        <taxon>Candidatus Entotheonellaceae</taxon>
        <taxon>Candidatus Entotheonella</taxon>
    </lineage>
</organism>
<accession>W4LR45</accession>
<dbReference type="HOGENOM" id="CLU_3372734_0_0_7"/>
<evidence type="ECO:0000313" key="1">
    <source>
        <dbReference type="EMBL" id="ETX00448.1"/>
    </source>
</evidence>
<dbReference type="EMBL" id="AZHX01001726">
    <property type="protein sequence ID" value="ETX00448.1"/>
    <property type="molecule type" value="Genomic_DNA"/>
</dbReference>
<protein>
    <submittedName>
        <fullName evidence="1">Uncharacterized protein</fullName>
    </submittedName>
</protein>
<name>W4LR45_9BACT</name>